<dbReference type="PANTHER" id="PTHR18895:SF74">
    <property type="entry name" value="MTRF1L RELEASE FACTOR GLUTAMINE METHYLTRANSFERASE"/>
    <property type="match status" value="1"/>
</dbReference>
<protein>
    <recommendedName>
        <fullName evidence="1">peptide chain release factor N(5)-glutamine methyltransferase</fullName>
        <ecNumber evidence="1">2.1.1.297</ecNumber>
    </recommendedName>
</protein>
<dbReference type="Gene3D" id="1.10.8.10">
    <property type="entry name" value="DNA helicase RuvA subunit, C-terminal domain"/>
    <property type="match status" value="1"/>
</dbReference>
<evidence type="ECO:0000259" key="7">
    <source>
        <dbReference type="Pfam" id="PF17827"/>
    </source>
</evidence>
<dbReference type="CDD" id="cd02440">
    <property type="entry name" value="AdoMet_MTases"/>
    <property type="match status" value="1"/>
</dbReference>
<keyword evidence="3 8" id="KW-0808">Transferase</keyword>
<proteinExistence type="predicted"/>
<dbReference type="EC" id="2.1.1.297" evidence="1"/>
<dbReference type="NCBIfam" id="TIGR00536">
    <property type="entry name" value="hemK_fam"/>
    <property type="match status" value="1"/>
</dbReference>
<dbReference type="NCBIfam" id="TIGR03534">
    <property type="entry name" value="RF_mod_PrmC"/>
    <property type="match status" value="1"/>
</dbReference>
<dbReference type="RefSeq" id="WP_369327713.1">
    <property type="nucleotide sequence ID" value="NZ_JAULBC010000001.1"/>
</dbReference>
<accession>A0ABV3Z9W4</accession>
<feature type="domain" description="Release factor glutamine methyltransferase N-terminal" evidence="7">
    <location>
        <begin position="21"/>
        <end position="75"/>
    </location>
</feature>
<organism evidence="8 9">
    <name type="scientific">Danxiaibacter flavus</name>
    <dbReference type="NCBI Taxonomy" id="3049108"/>
    <lineage>
        <taxon>Bacteria</taxon>
        <taxon>Pseudomonadati</taxon>
        <taxon>Bacteroidota</taxon>
        <taxon>Chitinophagia</taxon>
        <taxon>Chitinophagales</taxon>
        <taxon>Chitinophagaceae</taxon>
        <taxon>Danxiaibacter</taxon>
    </lineage>
</organism>
<dbReference type="Gene3D" id="3.40.50.150">
    <property type="entry name" value="Vaccinia Virus protein VP39"/>
    <property type="match status" value="1"/>
</dbReference>
<evidence type="ECO:0000256" key="5">
    <source>
        <dbReference type="ARBA" id="ARBA00048391"/>
    </source>
</evidence>
<dbReference type="PROSITE" id="PS00092">
    <property type="entry name" value="N6_MTASE"/>
    <property type="match status" value="1"/>
</dbReference>
<name>A0ABV3Z9W4_9BACT</name>
<evidence type="ECO:0000313" key="9">
    <source>
        <dbReference type="Proteomes" id="UP001560573"/>
    </source>
</evidence>
<evidence type="ECO:0000256" key="1">
    <source>
        <dbReference type="ARBA" id="ARBA00012771"/>
    </source>
</evidence>
<dbReference type="GO" id="GO:0102559">
    <property type="term" value="F:peptide chain release factor N(5)-glutamine methyltransferase activity"/>
    <property type="evidence" value="ECO:0007669"/>
    <property type="project" value="UniProtKB-EC"/>
</dbReference>
<dbReference type="InterPro" id="IPR050320">
    <property type="entry name" value="N5-glutamine_MTase"/>
</dbReference>
<dbReference type="InterPro" id="IPR029063">
    <property type="entry name" value="SAM-dependent_MTases_sf"/>
</dbReference>
<dbReference type="InterPro" id="IPR004556">
    <property type="entry name" value="HemK-like"/>
</dbReference>
<evidence type="ECO:0000256" key="4">
    <source>
        <dbReference type="ARBA" id="ARBA00022691"/>
    </source>
</evidence>
<keyword evidence="2 8" id="KW-0489">Methyltransferase</keyword>
<evidence type="ECO:0000259" key="6">
    <source>
        <dbReference type="Pfam" id="PF05175"/>
    </source>
</evidence>
<keyword evidence="4" id="KW-0949">S-adenosyl-L-methionine</keyword>
<keyword evidence="9" id="KW-1185">Reference proteome</keyword>
<dbReference type="InterPro" id="IPR007848">
    <property type="entry name" value="Small_mtfrase_dom"/>
</dbReference>
<dbReference type="Pfam" id="PF17827">
    <property type="entry name" value="PrmC_N"/>
    <property type="match status" value="1"/>
</dbReference>
<dbReference type="SUPFAM" id="SSF53335">
    <property type="entry name" value="S-adenosyl-L-methionine-dependent methyltransferases"/>
    <property type="match status" value="1"/>
</dbReference>
<feature type="domain" description="Methyltransferase small" evidence="6">
    <location>
        <begin position="118"/>
        <end position="204"/>
    </location>
</feature>
<evidence type="ECO:0000256" key="3">
    <source>
        <dbReference type="ARBA" id="ARBA00022679"/>
    </source>
</evidence>
<dbReference type="InterPro" id="IPR040758">
    <property type="entry name" value="PrmC_N"/>
</dbReference>
<dbReference type="PANTHER" id="PTHR18895">
    <property type="entry name" value="HEMK METHYLTRANSFERASE"/>
    <property type="match status" value="1"/>
</dbReference>
<dbReference type="InterPro" id="IPR019874">
    <property type="entry name" value="RF_methyltr_PrmC"/>
</dbReference>
<dbReference type="InterPro" id="IPR002052">
    <property type="entry name" value="DNA_methylase_N6_adenine_CS"/>
</dbReference>
<dbReference type="GO" id="GO:0032259">
    <property type="term" value="P:methylation"/>
    <property type="evidence" value="ECO:0007669"/>
    <property type="project" value="UniProtKB-KW"/>
</dbReference>
<evidence type="ECO:0000313" key="8">
    <source>
        <dbReference type="EMBL" id="MEX6686320.1"/>
    </source>
</evidence>
<comment type="caution">
    <text evidence="8">The sequence shown here is derived from an EMBL/GenBank/DDBJ whole genome shotgun (WGS) entry which is preliminary data.</text>
</comment>
<evidence type="ECO:0000256" key="2">
    <source>
        <dbReference type="ARBA" id="ARBA00022603"/>
    </source>
</evidence>
<dbReference type="EMBL" id="JAULBC010000001">
    <property type="protein sequence ID" value="MEX6686320.1"/>
    <property type="molecule type" value="Genomic_DNA"/>
</dbReference>
<dbReference type="Pfam" id="PF05175">
    <property type="entry name" value="MTS"/>
    <property type="match status" value="1"/>
</dbReference>
<sequence>MTVQNAYLQQVTTLSTVYEQREAATIAGWVMENVTGMRRVDRLIHKDRLLTAAELDQLNSYTQRLLQHEPVQYVLNEAWFAGMKFYVDNNVLIPRPETEELVEWILQYVAATHGPETRVSIIDIGTGSGCIPVSLKNELPFSTVYAVDVSEGALTVARKNADSLNTAIVFLQQDILEVDLWQNIPEADIIVSNPPYIKESEAEQMHKNVLQHEPHLALFVPNEDALIFYRKIADMALQRLKPQGALFFEINEALGREVCEMLTQKGFTKVELRKDLQQKDRMVTALLPLRN</sequence>
<gene>
    <name evidence="8" type="primary">prmC</name>
    <name evidence="8" type="ORF">QTN47_02375</name>
</gene>
<dbReference type="Proteomes" id="UP001560573">
    <property type="component" value="Unassembled WGS sequence"/>
</dbReference>
<reference evidence="8 9" key="1">
    <citation type="submission" date="2023-07" db="EMBL/GenBank/DDBJ databases">
        <authorList>
            <person name="Lian W.-H."/>
        </authorList>
    </citation>
    <scope>NUCLEOTIDE SEQUENCE [LARGE SCALE GENOMIC DNA]</scope>
    <source>
        <strain evidence="8 9">SYSU DXS3180</strain>
    </source>
</reference>
<comment type="catalytic activity">
    <reaction evidence="5">
        <text>L-glutaminyl-[peptide chain release factor] + S-adenosyl-L-methionine = N(5)-methyl-L-glutaminyl-[peptide chain release factor] + S-adenosyl-L-homocysteine + H(+)</text>
        <dbReference type="Rhea" id="RHEA:42896"/>
        <dbReference type="Rhea" id="RHEA-COMP:10271"/>
        <dbReference type="Rhea" id="RHEA-COMP:10272"/>
        <dbReference type="ChEBI" id="CHEBI:15378"/>
        <dbReference type="ChEBI" id="CHEBI:30011"/>
        <dbReference type="ChEBI" id="CHEBI:57856"/>
        <dbReference type="ChEBI" id="CHEBI:59789"/>
        <dbReference type="ChEBI" id="CHEBI:61891"/>
        <dbReference type="EC" id="2.1.1.297"/>
    </reaction>
</comment>